<name>A0A0G2G999_PHACM</name>
<feature type="compositionally biased region" description="Basic and acidic residues" evidence="1">
    <location>
        <begin position="389"/>
        <end position="402"/>
    </location>
</feature>
<sequence length="423" mass="47036">MGQEARRESSDGTLVGSDTFTAIENDFDFAAEVDEWLKYREVERTEIEQATTTSVSEEDGGHYLRVPTMASAVNGSAGSRSSQYTDNEGFFRDFSHILINESTPRSSYIKDTMAIRESDTFSHDVSIDRSRFSGASEQEGLRPFTSSTYSANSCNRTRRLDEIHQRRISAGDKLSATSIESFPSCIDFRAEANVNEETTSVERIVPSIKSRDSSRGQARLISPSTHIADSRAQTSAHDHLDANEWRSEFAFEDSDLSGRLDHLGNEPNIAQVLVQEPRSEKPQEQHRSVIRAAQPELDHVDNISSSSGHGLKKRLSLFSLRGNRSTIQRDETYTDRRENSTTRRGLFGAARKISSSNLKAISGETYDSATKDNEADKGGVEEQSSMQGKLHDGKPCLDEKTRNSSGMPTSSAKRRTLSKIPFL</sequence>
<feature type="compositionally biased region" description="Basic and acidic residues" evidence="1">
    <location>
        <begin position="369"/>
        <end position="380"/>
    </location>
</feature>
<feature type="region of interest" description="Disordered" evidence="1">
    <location>
        <begin position="209"/>
        <end position="234"/>
    </location>
</feature>
<dbReference type="Proteomes" id="UP000053317">
    <property type="component" value="Unassembled WGS sequence"/>
</dbReference>
<evidence type="ECO:0000313" key="3">
    <source>
        <dbReference type="Proteomes" id="UP000053317"/>
    </source>
</evidence>
<feature type="region of interest" description="Disordered" evidence="1">
    <location>
        <begin position="364"/>
        <end position="423"/>
    </location>
</feature>
<gene>
    <name evidence="2" type="ORF">UCRPC4_g06924</name>
</gene>
<evidence type="ECO:0000313" key="2">
    <source>
        <dbReference type="EMBL" id="KKY13730.1"/>
    </source>
</evidence>
<protein>
    <submittedName>
        <fullName evidence="2">Uncharacterized protein</fullName>
    </submittedName>
</protein>
<feature type="compositionally biased region" description="Polar residues" evidence="1">
    <location>
        <begin position="222"/>
        <end position="234"/>
    </location>
</feature>
<organism evidence="2 3">
    <name type="scientific">Phaeomoniella chlamydospora</name>
    <name type="common">Phaeoacremonium chlamydosporum</name>
    <dbReference type="NCBI Taxonomy" id="158046"/>
    <lineage>
        <taxon>Eukaryota</taxon>
        <taxon>Fungi</taxon>
        <taxon>Dikarya</taxon>
        <taxon>Ascomycota</taxon>
        <taxon>Pezizomycotina</taxon>
        <taxon>Eurotiomycetes</taxon>
        <taxon>Chaetothyriomycetidae</taxon>
        <taxon>Phaeomoniellales</taxon>
        <taxon>Phaeomoniellaceae</taxon>
        <taxon>Phaeomoniella</taxon>
    </lineage>
</organism>
<keyword evidence="3" id="KW-1185">Reference proteome</keyword>
<dbReference type="AlphaFoldDB" id="A0A0G2G999"/>
<reference evidence="2 3" key="1">
    <citation type="submission" date="2015-05" db="EMBL/GenBank/DDBJ databases">
        <title>Distinctive expansion of gene families associated with plant cell wall degradation and secondary metabolism in the genomes of grapevine trunk pathogens.</title>
        <authorList>
            <person name="Lawrence D.P."/>
            <person name="Travadon R."/>
            <person name="Rolshausen P.E."/>
            <person name="Baumgartner K."/>
        </authorList>
    </citation>
    <scope>NUCLEOTIDE SEQUENCE [LARGE SCALE GENOMIC DNA]</scope>
    <source>
        <strain evidence="2">UCRPC4</strain>
    </source>
</reference>
<reference evidence="2 3" key="2">
    <citation type="submission" date="2015-05" db="EMBL/GenBank/DDBJ databases">
        <authorList>
            <person name="Morales-Cruz A."/>
            <person name="Amrine K.C."/>
            <person name="Cantu D."/>
        </authorList>
    </citation>
    <scope>NUCLEOTIDE SEQUENCE [LARGE SCALE GENOMIC DNA]</scope>
    <source>
        <strain evidence="2">UCRPC4</strain>
    </source>
</reference>
<evidence type="ECO:0000256" key="1">
    <source>
        <dbReference type="SAM" id="MobiDB-lite"/>
    </source>
</evidence>
<proteinExistence type="predicted"/>
<comment type="caution">
    <text evidence="2">The sequence shown here is derived from an EMBL/GenBank/DDBJ whole genome shotgun (WGS) entry which is preliminary data.</text>
</comment>
<accession>A0A0G2G999</accession>
<dbReference type="EMBL" id="LCWF01000261">
    <property type="protein sequence ID" value="KKY13730.1"/>
    <property type="molecule type" value="Genomic_DNA"/>
</dbReference>